<dbReference type="InterPro" id="IPR038734">
    <property type="entry name" value="YhaN_AAA"/>
</dbReference>
<organism evidence="3 4">
    <name type="scientific">Blastomonas natatoria</name>
    <dbReference type="NCBI Taxonomy" id="34015"/>
    <lineage>
        <taxon>Bacteria</taxon>
        <taxon>Pseudomonadati</taxon>
        <taxon>Pseudomonadota</taxon>
        <taxon>Alphaproteobacteria</taxon>
        <taxon>Sphingomonadales</taxon>
        <taxon>Sphingomonadaceae</taxon>
        <taxon>Blastomonas</taxon>
    </lineage>
</organism>
<accession>A0A2V3UPB8</accession>
<comment type="caution">
    <text evidence="3">The sequence shown here is derived from an EMBL/GenBank/DDBJ whole genome shotgun (WGS) entry which is preliminary data.</text>
</comment>
<evidence type="ECO:0000313" key="3">
    <source>
        <dbReference type="EMBL" id="PXW67393.1"/>
    </source>
</evidence>
<gene>
    <name evidence="3" type="ORF">C7451_1303</name>
</gene>
<keyword evidence="4" id="KW-1185">Reference proteome</keyword>
<dbReference type="PANTHER" id="PTHR41259:SF1">
    <property type="entry name" value="DOUBLE-STRAND BREAK REPAIR RAD50 ATPASE, PUTATIVE-RELATED"/>
    <property type="match status" value="1"/>
</dbReference>
<dbReference type="Pfam" id="PF13514">
    <property type="entry name" value="AAA_27"/>
    <property type="match status" value="1"/>
</dbReference>
<protein>
    <submittedName>
        <fullName evidence="3">AAA domain-containing protein</fullName>
    </submittedName>
</protein>
<keyword evidence="1" id="KW-0175">Coiled coil</keyword>
<dbReference type="Gene3D" id="3.40.50.300">
    <property type="entry name" value="P-loop containing nucleotide triphosphate hydrolases"/>
    <property type="match status" value="2"/>
</dbReference>
<feature type="domain" description="YhaN AAA" evidence="2">
    <location>
        <begin position="1"/>
        <end position="205"/>
    </location>
</feature>
<reference evidence="3 4" key="1">
    <citation type="submission" date="2018-05" db="EMBL/GenBank/DDBJ databases">
        <title>Genomic Encyclopedia of Type Strains, Phase IV (KMG-IV): sequencing the most valuable type-strain genomes for metagenomic binning, comparative biology and taxonomic classification.</title>
        <authorList>
            <person name="Goeker M."/>
        </authorList>
    </citation>
    <scope>NUCLEOTIDE SEQUENCE [LARGE SCALE GENOMIC DNA]</scope>
    <source>
        <strain evidence="3 4">DSM 3183</strain>
    </source>
</reference>
<feature type="coiled-coil region" evidence="1">
    <location>
        <begin position="852"/>
        <end position="879"/>
    </location>
</feature>
<dbReference type="Proteomes" id="UP000248014">
    <property type="component" value="Unassembled WGS sequence"/>
</dbReference>
<feature type="coiled-coil region" evidence="1">
    <location>
        <begin position="281"/>
        <end position="308"/>
    </location>
</feature>
<dbReference type="InterPro" id="IPR027417">
    <property type="entry name" value="P-loop_NTPase"/>
</dbReference>
<dbReference type="OrthoDB" id="9764467at2"/>
<dbReference type="SUPFAM" id="SSF52540">
    <property type="entry name" value="P-loop containing nucleoside triphosphate hydrolases"/>
    <property type="match status" value="1"/>
</dbReference>
<dbReference type="RefSeq" id="WP_110300448.1">
    <property type="nucleotide sequence ID" value="NZ_QJJM01000030.1"/>
</dbReference>
<feature type="coiled-coil region" evidence="1">
    <location>
        <begin position="592"/>
        <end position="619"/>
    </location>
</feature>
<evidence type="ECO:0000259" key="2">
    <source>
        <dbReference type="Pfam" id="PF13514"/>
    </source>
</evidence>
<sequence>MRLTELSLEKYGGCASRELTIPETAGLTVVYGANEAGKSTCLDAISDFLFSIPKNTQRGSLFGYDGMRIGATMMMADGSAVTLKRRKGNGKTLADLSGTALDDTVLAPVLGAITRERFETLFGLNHETLRNGGERLLHADGDIGRLIVEAGGGLRTLVSRLEGIDGEADKLFDTRRSVNRVFYQQLTAFEAAEKAARGAQLTRETFEQTRKAALAAAETLEGLRNERRDIGAAASRLERVLRVAPHLRQLASLIQDLVSYDDVAPFPNDFAQRTRTALDHRSGAEKRLEGAIERRDRLKARLDALVVNPNLKASEQRVRDLAERAIHVSKARSDRANRQREIDDGEAQLAALRRMLGLPADADLAPLIPDQSALNLVRLLADEMVERRPTLISARTRLDELADSIAAIDGRLEAAQLAGHNAPPEASSSAFASLAAQKSAHQARQQALDTDSATLSGRLKALGFDTIDALATLPCPSVDDIRSEQAARETLTSQIEEQAKLKRQAERETLAGEAEIAALQGSGTIASDASLAEARALRADVWRPLKTAYVSGQLPDDATTRLSVADGLETAIVSADELADRRATEAERAASLAFALRRVAEASEAVKAAEAERDALVGQKERRIAEWGKSFPQVLVKHPELASLLQFGQARQLVLDDAERLRNAANALVLEEAQLAPTLELLERIEQSRKLDATLSFAARVGAVQNTMSRHEQAHADYVRDMRDREDFARQHKLVEAEVQRLTDAQAAWDLAWPAATGALGLKPDISPTDANSAVTEWVGARGVLSAIGQARQRLKRMDEDEANLQADVRSLATELAIEIGEDCVVAAQMLLARFSDNATAQTQYDGVLPDFEEAKLEAEQALEALGTAREELARLAASAKLDGSDDGALLDAASRCEARMALCEEIALAERTATDVGDKLDLAVLRAEWDERDLDKVRADLIEQTSRAAEIESEIEAAILAEKAAKDDLAAYLSQSEVNHAVAEREAAAAQMHLALERYLELSVARELVTSAMATIRAEQQDPLIARAGELFSATTLGEFTGIETDIDDKGHPVVVGRRANGGIAAVATMSDGTRDQLFLAFRLASLENYASATEPLPFIADDILVHFDDERSRSTLDLLAEFGKTNQVLLFTHHRSVRALAEPLAQQGVANIIDLEHGSLRSDF</sequence>
<evidence type="ECO:0000313" key="4">
    <source>
        <dbReference type="Proteomes" id="UP000248014"/>
    </source>
</evidence>
<name>A0A2V3UPB8_9SPHN</name>
<evidence type="ECO:0000256" key="1">
    <source>
        <dbReference type="SAM" id="Coils"/>
    </source>
</evidence>
<feature type="coiled-coil region" evidence="1">
    <location>
        <begin position="788"/>
        <end position="815"/>
    </location>
</feature>
<dbReference type="EMBL" id="QJJM01000030">
    <property type="protein sequence ID" value="PXW67393.1"/>
    <property type="molecule type" value="Genomic_DNA"/>
</dbReference>
<proteinExistence type="predicted"/>
<dbReference type="AlphaFoldDB" id="A0A2V3UPB8"/>
<dbReference type="PANTHER" id="PTHR41259">
    <property type="entry name" value="DOUBLE-STRAND BREAK REPAIR RAD50 ATPASE, PUTATIVE-RELATED"/>
    <property type="match status" value="1"/>
</dbReference>